<reference evidence="1 2" key="1">
    <citation type="submission" date="2019-12" db="EMBL/GenBank/DDBJ databases">
        <title>Whole-genome analyses of novel actinobacteria.</title>
        <authorList>
            <person name="Sahin N."/>
            <person name="Saygin H."/>
        </authorList>
    </citation>
    <scope>NUCLEOTIDE SEQUENCE [LARGE SCALE GENOMIC DNA]</scope>
    <source>
        <strain evidence="1 2">KC615</strain>
    </source>
</reference>
<dbReference type="Gene3D" id="6.10.10.80">
    <property type="entry name" value="Small, acid-soluble spore protein, alpha/beta type-like"/>
    <property type="match status" value="1"/>
</dbReference>
<dbReference type="Proteomes" id="UP000430692">
    <property type="component" value="Unassembled WGS sequence"/>
</dbReference>
<dbReference type="AlphaFoldDB" id="A0A6I4VQ85"/>
<sequence length="95" mass="10669">MRVSRRRKRNPLVPGARNQLDQLQTKLISEDLGRSFDNKEEAKLELAKELGVPLQKGSNRDLRSEDAGKVGGAMGGRLVKELIQMSLQSLEKNNR</sequence>
<dbReference type="InterPro" id="IPR001448">
    <property type="entry name" value="SASP_alpha/beta-type"/>
</dbReference>
<evidence type="ECO:0000313" key="1">
    <source>
        <dbReference type="EMBL" id="MXQ53807.1"/>
    </source>
</evidence>
<evidence type="ECO:0000313" key="2">
    <source>
        <dbReference type="Proteomes" id="UP000430692"/>
    </source>
</evidence>
<gene>
    <name evidence="1" type="ORF">GSM42_08730</name>
</gene>
<dbReference type="InterPro" id="IPR038300">
    <property type="entry name" value="SASP_sf_alpha/beta"/>
</dbReference>
<dbReference type="Pfam" id="PF00269">
    <property type="entry name" value="SASP"/>
    <property type="match status" value="1"/>
</dbReference>
<protein>
    <submittedName>
        <fullName evidence="1">Small, acid-soluble spore protein, alpha/beta type</fullName>
    </submittedName>
</protein>
<comment type="caution">
    <text evidence="1">The sequence shown here is derived from an EMBL/GenBank/DDBJ whole genome shotgun (WGS) entry which is preliminary data.</text>
</comment>
<keyword evidence="2" id="KW-1185">Reference proteome</keyword>
<organism evidence="1 2">
    <name type="scientific">Shimazuella alba</name>
    <dbReference type="NCBI Taxonomy" id="2690964"/>
    <lineage>
        <taxon>Bacteria</taxon>
        <taxon>Bacillati</taxon>
        <taxon>Bacillota</taxon>
        <taxon>Bacilli</taxon>
        <taxon>Bacillales</taxon>
        <taxon>Thermoactinomycetaceae</taxon>
        <taxon>Shimazuella</taxon>
    </lineage>
</organism>
<dbReference type="GO" id="GO:0006265">
    <property type="term" value="P:DNA topological change"/>
    <property type="evidence" value="ECO:0007669"/>
    <property type="project" value="InterPro"/>
</dbReference>
<proteinExistence type="predicted"/>
<dbReference type="EMBL" id="WUUL01000005">
    <property type="protein sequence ID" value="MXQ53807.1"/>
    <property type="molecule type" value="Genomic_DNA"/>
</dbReference>
<dbReference type="GO" id="GO:0003690">
    <property type="term" value="F:double-stranded DNA binding"/>
    <property type="evidence" value="ECO:0007669"/>
    <property type="project" value="InterPro"/>
</dbReference>
<name>A0A6I4VQ85_9BACL</name>
<accession>A0A6I4VQ85</accession>